<evidence type="ECO:0000256" key="8">
    <source>
        <dbReference type="SAM" id="MobiDB-lite"/>
    </source>
</evidence>
<accession>A0AAV2QDM5</accession>
<keyword evidence="6 9" id="KW-0472">Membrane</keyword>
<dbReference type="GO" id="GO:0005886">
    <property type="term" value="C:plasma membrane"/>
    <property type="evidence" value="ECO:0007669"/>
    <property type="project" value="UniProtKB-SubCell"/>
</dbReference>
<dbReference type="SMART" id="SM00112">
    <property type="entry name" value="CA"/>
    <property type="match status" value="3"/>
</dbReference>
<dbReference type="PRINTS" id="PR00205">
    <property type="entry name" value="CADHERIN"/>
</dbReference>
<dbReference type="Gene3D" id="2.60.40.60">
    <property type="entry name" value="Cadherins"/>
    <property type="match status" value="4"/>
</dbReference>
<dbReference type="GO" id="GO:0005509">
    <property type="term" value="F:calcium ion binding"/>
    <property type="evidence" value="ECO:0007669"/>
    <property type="project" value="UniProtKB-UniRule"/>
</dbReference>
<feature type="compositionally biased region" description="Polar residues" evidence="8">
    <location>
        <begin position="662"/>
        <end position="674"/>
    </location>
</feature>
<proteinExistence type="predicted"/>
<dbReference type="SUPFAM" id="SSF49313">
    <property type="entry name" value="Cadherin-like"/>
    <property type="match status" value="4"/>
</dbReference>
<evidence type="ECO:0000256" key="2">
    <source>
        <dbReference type="ARBA" id="ARBA00022692"/>
    </source>
</evidence>
<feature type="domain" description="Cadherin" evidence="10">
    <location>
        <begin position="12"/>
        <end position="26"/>
    </location>
</feature>
<dbReference type="PROSITE" id="PS50268">
    <property type="entry name" value="CADHERIN_2"/>
    <property type="match status" value="4"/>
</dbReference>
<organism evidence="11 12">
    <name type="scientific">Meganyctiphanes norvegica</name>
    <name type="common">Northern krill</name>
    <name type="synonym">Thysanopoda norvegica</name>
    <dbReference type="NCBI Taxonomy" id="48144"/>
    <lineage>
        <taxon>Eukaryota</taxon>
        <taxon>Metazoa</taxon>
        <taxon>Ecdysozoa</taxon>
        <taxon>Arthropoda</taxon>
        <taxon>Crustacea</taxon>
        <taxon>Multicrustacea</taxon>
        <taxon>Malacostraca</taxon>
        <taxon>Eumalacostraca</taxon>
        <taxon>Eucarida</taxon>
        <taxon>Euphausiacea</taxon>
        <taxon>Euphausiidae</taxon>
        <taxon>Meganyctiphanes</taxon>
    </lineage>
</organism>
<comment type="subcellular location">
    <subcellularLocation>
        <location evidence="1">Membrane</location>
    </subcellularLocation>
</comment>
<dbReference type="AlphaFoldDB" id="A0AAV2QDM5"/>
<evidence type="ECO:0000256" key="6">
    <source>
        <dbReference type="ARBA" id="ARBA00023136"/>
    </source>
</evidence>
<dbReference type="PANTHER" id="PTHR24026">
    <property type="entry name" value="FAT ATYPICAL CADHERIN-RELATED"/>
    <property type="match status" value="1"/>
</dbReference>
<evidence type="ECO:0000256" key="3">
    <source>
        <dbReference type="ARBA" id="ARBA00022737"/>
    </source>
</evidence>
<evidence type="ECO:0000256" key="7">
    <source>
        <dbReference type="PROSITE-ProRule" id="PRU00043"/>
    </source>
</evidence>
<protein>
    <recommendedName>
        <fullName evidence="10">Cadherin domain-containing protein</fullName>
    </recommendedName>
</protein>
<dbReference type="Proteomes" id="UP001497623">
    <property type="component" value="Unassembled WGS sequence"/>
</dbReference>
<dbReference type="Pfam" id="PF00028">
    <property type="entry name" value="Cadherin"/>
    <property type="match status" value="1"/>
</dbReference>
<evidence type="ECO:0000313" key="11">
    <source>
        <dbReference type="EMBL" id="CAL4080366.1"/>
    </source>
</evidence>
<dbReference type="PROSITE" id="PS00232">
    <property type="entry name" value="CADHERIN_1"/>
    <property type="match status" value="1"/>
</dbReference>
<keyword evidence="3" id="KW-0677">Repeat</keyword>
<feature type="domain" description="Cadherin" evidence="10">
    <location>
        <begin position="27"/>
        <end position="134"/>
    </location>
</feature>
<reference evidence="11 12" key="1">
    <citation type="submission" date="2024-05" db="EMBL/GenBank/DDBJ databases">
        <authorList>
            <person name="Wallberg A."/>
        </authorList>
    </citation>
    <scope>NUCLEOTIDE SEQUENCE [LARGE SCALE GENOMIC DNA]</scope>
</reference>
<feature type="transmembrane region" description="Helical" evidence="9">
    <location>
        <begin position="449"/>
        <end position="473"/>
    </location>
</feature>
<keyword evidence="12" id="KW-1185">Reference proteome</keyword>
<dbReference type="GO" id="GO:0007156">
    <property type="term" value="P:homophilic cell adhesion via plasma membrane adhesion molecules"/>
    <property type="evidence" value="ECO:0007669"/>
    <property type="project" value="InterPro"/>
</dbReference>
<sequence length="753" mass="83555">MATTEPSINIPVNIRVTDVNDNAPIFLNSPYAVTLSEVLMVGTVINADIKAVDEDQAGPFSTVQYFIMPGPNSHHFAFQSPLRGELVLKRPLDYETEPLFNITIMAQDQGLSAQNSTTVLTVQVLDADDQNPVFRSERYMAVLPEIPTKGSTLEVKPESLLAEDKDEGIKSPIIYSLAGAEDDSYWFNIDPTTGVITLDDDIPDQILIQPTILLIKAVQEDNPDRQGVTTLTVSRSEHFSTKVQFLQREYITAVPESLSVNSVIMSTRINKNIDEKMVYSLEDDGMGVFHITPSGKVILKSPLDYEEAKNYKIRIYVNDEKSNDTALLKVDILNVNDWDPQFEHESYEFYVESADLRPGDFIGKVRVTDNDFEDHVSLSVMGDDERMFSINDIGEIMIQDVSDLNSTEVNLIVMAKDSLTPSRTSSVPVTIQFPDNMVLSLPLGQGSSWLLMLVFGSVLIVFVIVIICLVIYIHKNKKKERDEKTTANSMMNQNGTLSRDPIPDLHQALKGLIPMTTATVRTRSPIPVQSPVPPDFTYQETNNNLAKGSVRSHNGSDRSEQSIHNTGKVQYRNGLVPAATVFPNSHRPTYKDSISLNGSINGSAKSYATTITVNSCRIPSTLHYARTPLPFFYKNEPESDKTTSFRDHTMGEARAIGGLPTSKVSPVRNATSPDRATGSISSTDSTPSTPSREFRSDTPLDYDEVWPKGSSGPRRTKKLSWEDEQNSQVELDPEESVEPISSSSSSNELTVYF</sequence>
<evidence type="ECO:0000313" key="12">
    <source>
        <dbReference type="Proteomes" id="UP001497623"/>
    </source>
</evidence>
<gene>
    <name evidence="11" type="ORF">MNOR_LOCUS11257</name>
</gene>
<keyword evidence="5 9" id="KW-1133">Transmembrane helix</keyword>
<feature type="domain" description="Cadherin" evidence="10">
    <location>
        <begin position="246"/>
        <end position="342"/>
    </location>
</feature>
<feature type="region of interest" description="Disordered" evidence="8">
    <location>
        <begin position="481"/>
        <end position="500"/>
    </location>
</feature>
<evidence type="ECO:0000256" key="1">
    <source>
        <dbReference type="ARBA" id="ARBA00004370"/>
    </source>
</evidence>
<dbReference type="CDD" id="cd11304">
    <property type="entry name" value="Cadherin_repeat"/>
    <property type="match status" value="4"/>
</dbReference>
<evidence type="ECO:0000256" key="5">
    <source>
        <dbReference type="ARBA" id="ARBA00022989"/>
    </source>
</evidence>
<evidence type="ECO:0000259" key="10">
    <source>
        <dbReference type="PROSITE" id="PS50268"/>
    </source>
</evidence>
<keyword evidence="4 7" id="KW-0106">Calcium</keyword>
<evidence type="ECO:0000256" key="9">
    <source>
        <dbReference type="SAM" id="Phobius"/>
    </source>
</evidence>
<keyword evidence="2 9" id="KW-0812">Transmembrane</keyword>
<evidence type="ECO:0000256" key="4">
    <source>
        <dbReference type="ARBA" id="ARBA00022837"/>
    </source>
</evidence>
<dbReference type="InterPro" id="IPR002126">
    <property type="entry name" value="Cadherin-like_dom"/>
</dbReference>
<dbReference type="InterPro" id="IPR015919">
    <property type="entry name" value="Cadherin-like_sf"/>
</dbReference>
<feature type="compositionally biased region" description="Polar residues" evidence="8">
    <location>
        <begin position="486"/>
        <end position="497"/>
    </location>
</feature>
<dbReference type="InterPro" id="IPR020894">
    <property type="entry name" value="Cadherin_CS"/>
</dbReference>
<comment type="caution">
    <text evidence="11">The sequence shown here is derived from an EMBL/GenBank/DDBJ whole genome shotgun (WGS) entry which is preliminary data.</text>
</comment>
<feature type="region of interest" description="Disordered" evidence="8">
    <location>
        <begin position="654"/>
        <end position="753"/>
    </location>
</feature>
<dbReference type="PANTHER" id="PTHR24026:SF126">
    <property type="entry name" value="PROTOCADHERIN FAT 4"/>
    <property type="match status" value="1"/>
</dbReference>
<dbReference type="EMBL" id="CAXKWB010005888">
    <property type="protein sequence ID" value="CAL4080366.1"/>
    <property type="molecule type" value="Genomic_DNA"/>
</dbReference>
<feature type="domain" description="Cadherin" evidence="10">
    <location>
        <begin position="135"/>
        <end position="245"/>
    </location>
</feature>
<feature type="compositionally biased region" description="Low complexity" evidence="8">
    <location>
        <begin position="677"/>
        <end position="691"/>
    </location>
</feature>
<name>A0AAV2QDM5_MEGNR</name>